<protein>
    <submittedName>
        <fullName evidence="2">Uncharacterized protein</fullName>
    </submittedName>
</protein>
<accession>A0A1I7ZPP6</accession>
<evidence type="ECO:0000313" key="1">
    <source>
        <dbReference type="Proteomes" id="UP000095287"/>
    </source>
</evidence>
<reference evidence="2" key="1">
    <citation type="submission" date="2016-11" db="UniProtKB">
        <authorList>
            <consortium name="WormBaseParasite"/>
        </authorList>
    </citation>
    <scope>IDENTIFICATION</scope>
</reference>
<dbReference type="Proteomes" id="UP000095287">
    <property type="component" value="Unplaced"/>
</dbReference>
<dbReference type="WBParaSite" id="L893_g28689.t1">
    <property type="protein sequence ID" value="L893_g28689.t1"/>
    <property type="gene ID" value="L893_g28689"/>
</dbReference>
<sequence>MSATPRTFVKAEQDVEWVPQEGPQSHPGDFLEYVVTHLETLPEELIRQGEQEILEVLDEAVDQCRKK</sequence>
<evidence type="ECO:0000313" key="2">
    <source>
        <dbReference type="WBParaSite" id="L893_g28689.t1"/>
    </source>
</evidence>
<proteinExistence type="predicted"/>
<organism evidence="1 2">
    <name type="scientific">Steinernema glaseri</name>
    <dbReference type="NCBI Taxonomy" id="37863"/>
    <lineage>
        <taxon>Eukaryota</taxon>
        <taxon>Metazoa</taxon>
        <taxon>Ecdysozoa</taxon>
        <taxon>Nematoda</taxon>
        <taxon>Chromadorea</taxon>
        <taxon>Rhabditida</taxon>
        <taxon>Tylenchina</taxon>
        <taxon>Panagrolaimomorpha</taxon>
        <taxon>Strongyloidoidea</taxon>
        <taxon>Steinernematidae</taxon>
        <taxon>Steinernema</taxon>
    </lineage>
</organism>
<name>A0A1I7ZPP6_9BILA</name>
<keyword evidence="1" id="KW-1185">Reference proteome</keyword>
<dbReference type="AlphaFoldDB" id="A0A1I7ZPP6"/>